<keyword evidence="2 6" id="KW-0699">rRNA-binding</keyword>
<comment type="function">
    <text evidence="6">Binds as a heterodimer with protein bS6 to the central domain of the 16S rRNA, where it helps stabilize the platform of the 30S subunit.</text>
</comment>
<dbReference type="FunFam" id="4.10.640.10:FF:000004">
    <property type="entry name" value="30S ribosomal protein S18"/>
    <property type="match status" value="1"/>
</dbReference>
<dbReference type="EMBL" id="DTHO01000022">
    <property type="protein sequence ID" value="HGG99275.1"/>
    <property type="molecule type" value="Genomic_DNA"/>
</dbReference>
<name>A0A7C4AJ15_9BACT</name>
<dbReference type="HAMAP" id="MF_00270">
    <property type="entry name" value="Ribosomal_bS18"/>
    <property type="match status" value="1"/>
</dbReference>
<dbReference type="Pfam" id="PF01084">
    <property type="entry name" value="Ribosomal_S18"/>
    <property type="match status" value="1"/>
</dbReference>
<dbReference type="PANTHER" id="PTHR13479">
    <property type="entry name" value="30S RIBOSOMAL PROTEIN S18"/>
    <property type="match status" value="1"/>
</dbReference>
<dbReference type="PANTHER" id="PTHR13479:SF40">
    <property type="entry name" value="SMALL RIBOSOMAL SUBUNIT PROTEIN BS18M"/>
    <property type="match status" value="1"/>
</dbReference>
<sequence length="77" mass="9198">MPEITQKKFFRKKYCNFCAEKINYIDYKDVKLLRGYMTERGKILSRKITGTCARHQRQLSRAIKRARAIALLPYLEI</sequence>
<organism evidence="8">
    <name type="scientific">Thermodesulfovibrio aggregans</name>
    <dbReference type="NCBI Taxonomy" id="86166"/>
    <lineage>
        <taxon>Bacteria</taxon>
        <taxon>Pseudomonadati</taxon>
        <taxon>Nitrospirota</taxon>
        <taxon>Thermodesulfovibrionia</taxon>
        <taxon>Thermodesulfovibrionales</taxon>
        <taxon>Thermodesulfovibrionaceae</taxon>
        <taxon>Thermodesulfovibrio</taxon>
    </lineage>
</organism>
<evidence type="ECO:0000256" key="7">
    <source>
        <dbReference type="RuleBase" id="RU003910"/>
    </source>
</evidence>
<dbReference type="InterPro" id="IPR036870">
    <property type="entry name" value="Ribosomal_bS18_sf"/>
</dbReference>
<dbReference type="Gene3D" id="4.10.640.10">
    <property type="entry name" value="Ribosomal protein S18"/>
    <property type="match status" value="1"/>
</dbReference>
<keyword evidence="5 6" id="KW-0687">Ribonucleoprotein</keyword>
<protein>
    <recommendedName>
        <fullName evidence="6">Small ribosomal subunit protein bS18</fullName>
    </recommendedName>
</protein>
<dbReference type="NCBIfam" id="TIGR00165">
    <property type="entry name" value="S18"/>
    <property type="match status" value="1"/>
</dbReference>
<evidence type="ECO:0000256" key="3">
    <source>
        <dbReference type="ARBA" id="ARBA00022884"/>
    </source>
</evidence>
<comment type="subunit">
    <text evidence="6">Part of the 30S ribosomal subunit. Forms a tight heterodimer with protein bS6.</text>
</comment>
<dbReference type="GO" id="GO:0006412">
    <property type="term" value="P:translation"/>
    <property type="evidence" value="ECO:0007669"/>
    <property type="project" value="UniProtKB-UniRule"/>
</dbReference>
<reference evidence="8" key="1">
    <citation type="journal article" date="2020" name="mSystems">
        <title>Genome- and Community-Level Interaction Insights into Carbon Utilization and Element Cycling Functions of Hydrothermarchaeota in Hydrothermal Sediment.</title>
        <authorList>
            <person name="Zhou Z."/>
            <person name="Liu Y."/>
            <person name="Xu W."/>
            <person name="Pan J."/>
            <person name="Luo Z.H."/>
            <person name="Li M."/>
        </authorList>
    </citation>
    <scope>NUCLEOTIDE SEQUENCE [LARGE SCALE GENOMIC DNA]</scope>
    <source>
        <strain evidence="8">SpSt-788</strain>
    </source>
</reference>
<evidence type="ECO:0000313" key="8">
    <source>
        <dbReference type="EMBL" id="HGG99275.1"/>
    </source>
</evidence>
<dbReference type="PRINTS" id="PR00974">
    <property type="entry name" value="RIBOSOMALS18"/>
</dbReference>
<accession>A0A7C4AJ15</accession>
<evidence type="ECO:0000256" key="1">
    <source>
        <dbReference type="ARBA" id="ARBA00005589"/>
    </source>
</evidence>
<dbReference type="GO" id="GO:0003735">
    <property type="term" value="F:structural constituent of ribosome"/>
    <property type="evidence" value="ECO:0007669"/>
    <property type="project" value="InterPro"/>
</dbReference>
<dbReference type="AlphaFoldDB" id="A0A7C4AJ15"/>
<dbReference type="GO" id="GO:0070181">
    <property type="term" value="F:small ribosomal subunit rRNA binding"/>
    <property type="evidence" value="ECO:0007669"/>
    <property type="project" value="TreeGrafter"/>
</dbReference>
<keyword evidence="4 6" id="KW-0689">Ribosomal protein</keyword>
<evidence type="ECO:0000256" key="6">
    <source>
        <dbReference type="HAMAP-Rule" id="MF_00270"/>
    </source>
</evidence>
<keyword evidence="3 6" id="KW-0694">RNA-binding</keyword>
<comment type="similarity">
    <text evidence="1 6 7">Belongs to the bacterial ribosomal protein bS18 family.</text>
</comment>
<evidence type="ECO:0000256" key="5">
    <source>
        <dbReference type="ARBA" id="ARBA00023274"/>
    </source>
</evidence>
<evidence type="ECO:0000256" key="2">
    <source>
        <dbReference type="ARBA" id="ARBA00022730"/>
    </source>
</evidence>
<proteinExistence type="inferred from homology"/>
<dbReference type="GO" id="GO:0022627">
    <property type="term" value="C:cytosolic small ribosomal subunit"/>
    <property type="evidence" value="ECO:0007669"/>
    <property type="project" value="TreeGrafter"/>
</dbReference>
<evidence type="ECO:0000256" key="4">
    <source>
        <dbReference type="ARBA" id="ARBA00022980"/>
    </source>
</evidence>
<dbReference type="InterPro" id="IPR001648">
    <property type="entry name" value="Ribosomal_bS18"/>
</dbReference>
<comment type="caution">
    <text evidence="8">The sequence shown here is derived from an EMBL/GenBank/DDBJ whole genome shotgun (WGS) entry which is preliminary data.</text>
</comment>
<dbReference type="SUPFAM" id="SSF46911">
    <property type="entry name" value="Ribosomal protein S18"/>
    <property type="match status" value="1"/>
</dbReference>
<gene>
    <name evidence="6 8" type="primary">rpsR</name>
    <name evidence="8" type="ORF">ENV75_02335</name>
</gene>